<dbReference type="AlphaFoldDB" id="A0AAD4MJJ9"/>
<evidence type="ECO:0008006" key="3">
    <source>
        <dbReference type="Google" id="ProtNLM"/>
    </source>
</evidence>
<evidence type="ECO:0000313" key="2">
    <source>
        <dbReference type="Proteomes" id="UP001201812"/>
    </source>
</evidence>
<gene>
    <name evidence="1" type="ORF">DdX_21160</name>
</gene>
<evidence type="ECO:0000313" key="1">
    <source>
        <dbReference type="EMBL" id="KAI1692606.1"/>
    </source>
</evidence>
<proteinExistence type="predicted"/>
<name>A0AAD4MJJ9_9BILA</name>
<dbReference type="EMBL" id="JAKKPZ010000739">
    <property type="protein sequence ID" value="KAI1692606.1"/>
    <property type="molecule type" value="Genomic_DNA"/>
</dbReference>
<accession>A0AAD4MJJ9</accession>
<organism evidence="1 2">
    <name type="scientific">Ditylenchus destructor</name>
    <dbReference type="NCBI Taxonomy" id="166010"/>
    <lineage>
        <taxon>Eukaryota</taxon>
        <taxon>Metazoa</taxon>
        <taxon>Ecdysozoa</taxon>
        <taxon>Nematoda</taxon>
        <taxon>Chromadorea</taxon>
        <taxon>Rhabditida</taxon>
        <taxon>Tylenchina</taxon>
        <taxon>Tylenchomorpha</taxon>
        <taxon>Sphaerularioidea</taxon>
        <taxon>Anguinidae</taxon>
        <taxon>Anguininae</taxon>
        <taxon>Ditylenchus</taxon>
    </lineage>
</organism>
<dbReference type="Proteomes" id="UP001201812">
    <property type="component" value="Unassembled WGS sequence"/>
</dbReference>
<keyword evidence="2" id="KW-1185">Reference proteome</keyword>
<sequence length="235" mass="27688">MSCSKPVPQFLFDSLYYLNRDQLDRVSIVCRPLKNFVERCFGSKPYRIFDRLRICKGSYALIHNNVQWYPNQEDYTVQQFFAGEKCKYYTFAEMRPYLGLTVRIKEMDIVVAASTYIPQHITEMESIAHLWRDGWITICNARNVDSLVGTQDSPLILNSPTILQCHLLIMNNPHFSFKDYKVMYSVDVIDINYGYEDVDLNYWQEFLSNRDANQSWSCLNFLAKKSIIFSIVFPR</sequence>
<protein>
    <recommendedName>
        <fullName evidence="3">F-box domain-containing protein</fullName>
    </recommendedName>
</protein>
<reference evidence="1" key="1">
    <citation type="submission" date="2022-01" db="EMBL/GenBank/DDBJ databases">
        <title>Genome Sequence Resource for Two Populations of Ditylenchus destructor, the Migratory Endoparasitic Phytonematode.</title>
        <authorList>
            <person name="Zhang H."/>
            <person name="Lin R."/>
            <person name="Xie B."/>
        </authorList>
    </citation>
    <scope>NUCLEOTIDE SEQUENCE</scope>
    <source>
        <strain evidence="1">BazhouSP</strain>
    </source>
</reference>
<comment type="caution">
    <text evidence="1">The sequence shown here is derived from an EMBL/GenBank/DDBJ whole genome shotgun (WGS) entry which is preliminary data.</text>
</comment>